<evidence type="ECO:0000313" key="8">
    <source>
        <dbReference type="Proteomes" id="UP000182321"/>
    </source>
</evidence>
<dbReference type="GO" id="GO:0030170">
    <property type="term" value="F:pyridoxal phosphate binding"/>
    <property type="evidence" value="ECO:0007669"/>
    <property type="project" value="InterPro"/>
</dbReference>
<dbReference type="NCBIfam" id="TIGR04350">
    <property type="entry name" value="C_S_lyase_PatB"/>
    <property type="match status" value="1"/>
</dbReference>
<evidence type="ECO:0000256" key="4">
    <source>
        <dbReference type="ARBA" id="ARBA00023239"/>
    </source>
</evidence>
<organism evidence="7 8">
    <name type="scientific">Pseudobutyrivibrio ruminis</name>
    <dbReference type="NCBI Taxonomy" id="46206"/>
    <lineage>
        <taxon>Bacteria</taxon>
        <taxon>Bacillati</taxon>
        <taxon>Bacillota</taxon>
        <taxon>Clostridia</taxon>
        <taxon>Lachnospirales</taxon>
        <taxon>Lachnospiraceae</taxon>
        <taxon>Pseudobutyrivibrio</taxon>
    </lineage>
</organism>
<dbReference type="CDD" id="cd00609">
    <property type="entry name" value="AAT_like"/>
    <property type="match status" value="1"/>
</dbReference>
<keyword evidence="4 7" id="KW-0456">Lyase</keyword>
<accession>A0A1H7HZ84</accession>
<dbReference type="Proteomes" id="UP000182321">
    <property type="component" value="Unassembled WGS sequence"/>
</dbReference>
<evidence type="ECO:0000256" key="3">
    <source>
        <dbReference type="ARBA" id="ARBA00022898"/>
    </source>
</evidence>
<dbReference type="PANTHER" id="PTHR43525:SF1">
    <property type="entry name" value="PROTEIN MALY"/>
    <property type="match status" value="1"/>
</dbReference>
<feature type="domain" description="Aminotransferase class I/classII large" evidence="6">
    <location>
        <begin position="33"/>
        <end position="379"/>
    </location>
</feature>
<reference evidence="8" key="1">
    <citation type="submission" date="2016-10" db="EMBL/GenBank/DDBJ databases">
        <authorList>
            <person name="Varghese N."/>
        </authorList>
    </citation>
    <scope>NUCLEOTIDE SEQUENCE [LARGE SCALE GENOMIC DNA]</scope>
    <source>
        <strain evidence="8">ACV-9</strain>
    </source>
</reference>
<proteinExistence type="inferred from homology"/>
<dbReference type="InterPro" id="IPR015421">
    <property type="entry name" value="PyrdxlP-dep_Trfase_major"/>
</dbReference>
<evidence type="ECO:0000256" key="2">
    <source>
        <dbReference type="ARBA" id="ARBA00012224"/>
    </source>
</evidence>
<evidence type="ECO:0000256" key="5">
    <source>
        <dbReference type="ARBA" id="ARBA00037974"/>
    </source>
</evidence>
<dbReference type="InterPro" id="IPR004839">
    <property type="entry name" value="Aminotransferase_I/II_large"/>
</dbReference>
<dbReference type="RefSeq" id="WP_074790111.1">
    <property type="nucleotide sequence ID" value="NZ_FNZX01000006.1"/>
</dbReference>
<dbReference type="EMBL" id="FNZX01000006">
    <property type="protein sequence ID" value="SEK53545.1"/>
    <property type="molecule type" value="Genomic_DNA"/>
</dbReference>
<dbReference type="InterPro" id="IPR015424">
    <property type="entry name" value="PyrdxlP-dep_Trfase"/>
</dbReference>
<sequence length="390" mass="44023">MGKYNFDVEINRRGTDSMKWDVKENELPMWVADMDFQTAPEIIEALEQRVAHGVFGYTDVNDDWYQAYISWWDRRHGLKIEKDWLMFCTGVIPALSSIVRKLTTPNEKVIIQTPVYNIFFNSIVNNGCRVLENPLKYEDGVYSMDFEDLEEKMSDPQASLMVLCNPHNPVSKIWSKEDLAKVGELAKKHGVVVVSDEIHCDLTAPGKEYVPFASVSETCKDISITCIAPTKTFSIPGIQTAAIFVPNKFLRHKVWRGINTDEVAEPNVFAAHAAVAAFTKGEQWLNELREYLFENRRIVEEYVDANIPQLHVVRGDATYLLWIDVSTIGISSDKLAAFIRKETGLYLSAGTAYGGTGANFLRMNVACTKATLQDGLDRLKCGIDAYLKLN</sequence>
<dbReference type="InterPro" id="IPR027619">
    <property type="entry name" value="C-S_lyase_PatB-like"/>
</dbReference>
<evidence type="ECO:0000256" key="1">
    <source>
        <dbReference type="ARBA" id="ARBA00001933"/>
    </source>
</evidence>
<dbReference type="EC" id="4.4.1.13" evidence="2"/>
<dbReference type="SUPFAM" id="SSF53383">
    <property type="entry name" value="PLP-dependent transferases"/>
    <property type="match status" value="1"/>
</dbReference>
<dbReference type="PANTHER" id="PTHR43525">
    <property type="entry name" value="PROTEIN MALY"/>
    <property type="match status" value="1"/>
</dbReference>
<dbReference type="InterPro" id="IPR051798">
    <property type="entry name" value="Class-II_PLP-Dep_Aminotrans"/>
</dbReference>
<comment type="cofactor">
    <cofactor evidence="1">
        <name>pyridoxal 5'-phosphate</name>
        <dbReference type="ChEBI" id="CHEBI:597326"/>
    </cofactor>
</comment>
<dbReference type="GO" id="GO:0047804">
    <property type="term" value="F:cysteine-S-conjugate beta-lyase activity"/>
    <property type="evidence" value="ECO:0007669"/>
    <property type="project" value="UniProtKB-EC"/>
</dbReference>
<name>A0A1H7HZ84_9FIRM</name>
<gene>
    <name evidence="7" type="ORF">SAMN02910377_01126</name>
</gene>
<dbReference type="AlphaFoldDB" id="A0A1H7HZ84"/>
<keyword evidence="3" id="KW-0663">Pyridoxal phosphate</keyword>
<protein>
    <recommendedName>
        <fullName evidence="2">cysteine-S-conjugate beta-lyase</fullName>
        <ecNumber evidence="2">4.4.1.13</ecNumber>
    </recommendedName>
</protein>
<dbReference type="Pfam" id="PF00155">
    <property type="entry name" value="Aminotran_1_2"/>
    <property type="match status" value="1"/>
</dbReference>
<evidence type="ECO:0000259" key="6">
    <source>
        <dbReference type="Pfam" id="PF00155"/>
    </source>
</evidence>
<dbReference type="Gene3D" id="3.90.1150.10">
    <property type="entry name" value="Aspartate Aminotransferase, domain 1"/>
    <property type="match status" value="1"/>
</dbReference>
<evidence type="ECO:0000313" key="7">
    <source>
        <dbReference type="EMBL" id="SEK53545.1"/>
    </source>
</evidence>
<dbReference type="InterPro" id="IPR015422">
    <property type="entry name" value="PyrdxlP-dep_Trfase_small"/>
</dbReference>
<comment type="similarity">
    <text evidence="5">Belongs to the class-II pyridoxal-phosphate-dependent aminotransferase family. MalY/PatB cystathionine beta-lyase subfamily.</text>
</comment>
<keyword evidence="8" id="KW-1185">Reference proteome</keyword>
<dbReference type="Gene3D" id="3.40.640.10">
    <property type="entry name" value="Type I PLP-dependent aspartate aminotransferase-like (Major domain)"/>
    <property type="match status" value="1"/>
</dbReference>